<dbReference type="EMBL" id="MU097874">
    <property type="protein sequence ID" value="KAF7845914.1"/>
    <property type="molecule type" value="Genomic_DNA"/>
</dbReference>
<comment type="similarity">
    <text evidence="1 2">Belongs to the GST superfamily.</text>
</comment>
<evidence type="ECO:0000256" key="2">
    <source>
        <dbReference type="RuleBase" id="RU003494"/>
    </source>
</evidence>
<dbReference type="Pfam" id="PF02798">
    <property type="entry name" value="GST_N"/>
    <property type="match status" value="1"/>
</dbReference>
<evidence type="ECO:0008006" key="7">
    <source>
        <dbReference type="Google" id="ProtNLM"/>
    </source>
</evidence>
<reference evidence="5" key="1">
    <citation type="submission" date="2020-05" db="EMBL/GenBank/DDBJ databases">
        <title>WGS assembly of Corymbia citriodora subspecies variegata.</title>
        <authorList>
            <person name="Barry K."/>
            <person name="Hundley H."/>
            <person name="Shu S."/>
            <person name="Jenkins J."/>
            <person name="Grimwood J."/>
            <person name="Baten A."/>
        </authorList>
    </citation>
    <scope>NUCLEOTIDE SEQUENCE</scope>
    <source>
        <strain evidence="5">CV2-018</strain>
    </source>
</reference>
<dbReference type="SFLD" id="SFLDS00019">
    <property type="entry name" value="Glutathione_Transferase_(cytos"/>
    <property type="match status" value="1"/>
</dbReference>
<dbReference type="PANTHER" id="PTHR44051">
    <property type="entry name" value="GLUTATHIONE S-TRANSFERASE-RELATED"/>
    <property type="match status" value="1"/>
</dbReference>
<dbReference type="SFLD" id="SFLDG00358">
    <property type="entry name" value="Main_(cytGST)"/>
    <property type="match status" value="1"/>
</dbReference>
<organism evidence="5 6">
    <name type="scientific">Corymbia citriodora subsp. variegata</name>
    <dbReference type="NCBI Taxonomy" id="360336"/>
    <lineage>
        <taxon>Eukaryota</taxon>
        <taxon>Viridiplantae</taxon>
        <taxon>Streptophyta</taxon>
        <taxon>Embryophyta</taxon>
        <taxon>Tracheophyta</taxon>
        <taxon>Spermatophyta</taxon>
        <taxon>Magnoliopsida</taxon>
        <taxon>eudicotyledons</taxon>
        <taxon>Gunneridae</taxon>
        <taxon>Pentapetalae</taxon>
        <taxon>rosids</taxon>
        <taxon>malvids</taxon>
        <taxon>Myrtales</taxon>
        <taxon>Myrtaceae</taxon>
        <taxon>Myrtoideae</taxon>
        <taxon>Eucalypteae</taxon>
        <taxon>Corymbia</taxon>
    </lineage>
</organism>
<dbReference type="PANTHER" id="PTHR44051:SF9">
    <property type="entry name" value="GLUTATHIONE S-TRANSFERASE 1"/>
    <property type="match status" value="1"/>
</dbReference>
<dbReference type="PROSITE" id="PS50404">
    <property type="entry name" value="GST_NTER"/>
    <property type="match status" value="1"/>
</dbReference>
<feature type="domain" description="GST C-terminal" evidence="4">
    <location>
        <begin position="110"/>
        <end position="242"/>
    </location>
</feature>
<dbReference type="InterPro" id="IPR040079">
    <property type="entry name" value="Glutathione_S-Trfase"/>
</dbReference>
<dbReference type="SUPFAM" id="SSF52833">
    <property type="entry name" value="Thioredoxin-like"/>
    <property type="match status" value="1"/>
</dbReference>
<evidence type="ECO:0000313" key="6">
    <source>
        <dbReference type="Proteomes" id="UP000806378"/>
    </source>
</evidence>
<sequence>MNTEAQEQPKVTLYWLDQSRSQRIVWLLEEAKIKYDIEVFKRTPERLAPPSLKKVHPLGKAPVLSIESPGAAAPYVLAESGFIVEYIAEHFAPHLIPARYAPGKQGPGLETESWMRYRFYMHYAEGILTGPRIPFFLRPVTRAIVSQVEAAYFKPNYDTQFPFLESQLVSSPEGGKFLCGSELSAADILMSFPLSAAKAAGYFTKEKCPKLWAYVEMIEGMEGQKKAIAKIEEVTGEPYQEFSA</sequence>
<dbReference type="PROSITE" id="PS50405">
    <property type="entry name" value="GST_CTER"/>
    <property type="match status" value="1"/>
</dbReference>
<dbReference type="InterPro" id="IPR004046">
    <property type="entry name" value="GST_C"/>
</dbReference>
<dbReference type="SUPFAM" id="SSF47616">
    <property type="entry name" value="GST C-terminal domain-like"/>
    <property type="match status" value="1"/>
</dbReference>
<protein>
    <recommendedName>
        <fullName evidence="7">Glutathione S-transferase</fullName>
    </recommendedName>
</protein>
<evidence type="ECO:0000256" key="1">
    <source>
        <dbReference type="ARBA" id="ARBA00007409"/>
    </source>
</evidence>
<dbReference type="InterPro" id="IPR004045">
    <property type="entry name" value="Glutathione_S-Trfase_N"/>
</dbReference>
<dbReference type="OrthoDB" id="1476867at2759"/>
<dbReference type="InterPro" id="IPR036249">
    <property type="entry name" value="Thioredoxin-like_sf"/>
</dbReference>
<dbReference type="Gene3D" id="3.40.30.10">
    <property type="entry name" value="Glutaredoxin"/>
    <property type="match status" value="1"/>
</dbReference>
<dbReference type="Proteomes" id="UP000806378">
    <property type="component" value="Unassembled WGS sequence"/>
</dbReference>
<dbReference type="InterPro" id="IPR010987">
    <property type="entry name" value="Glutathione-S-Trfase_C-like"/>
</dbReference>
<gene>
    <name evidence="5" type="ORF">BT93_L0068</name>
</gene>
<dbReference type="Gene3D" id="1.20.1050.10">
    <property type="match status" value="1"/>
</dbReference>
<accession>A0A8T0CFT3</accession>
<dbReference type="Gramene" id="rna-gnl|WGS:JABURB|Cocit.L0068.1">
    <property type="protein sequence ID" value="cds-KAF7845914.1"/>
    <property type="gene ID" value="gene-BT93_L0068"/>
</dbReference>
<evidence type="ECO:0000259" key="3">
    <source>
        <dbReference type="PROSITE" id="PS50404"/>
    </source>
</evidence>
<evidence type="ECO:0000313" key="5">
    <source>
        <dbReference type="EMBL" id="KAF7845914.1"/>
    </source>
</evidence>
<feature type="domain" description="GST N-terminal" evidence="3">
    <location>
        <begin position="8"/>
        <end position="95"/>
    </location>
</feature>
<proteinExistence type="inferred from homology"/>
<dbReference type="CDD" id="cd03046">
    <property type="entry name" value="GST_N_GTT1_like"/>
    <property type="match status" value="1"/>
</dbReference>
<comment type="caution">
    <text evidence="5">The sequence shown here is derived from an EMBL/GenBank/DDBJ whole genome shotgun (WGS) entry which is preliminary data.</text>
</comment>
<dbReference type="InterPro" id="IPR036282">
    <property type="entry name" value="Glutathione-S-Trfase_C_sf"/>
</dbReference>
<dbReference type="Pfam" id="PF00043">
    <property type="entry name" value="GST_C"/>
    <property type="match status" value="1"/>
</dbReference>
<keyword evidence="6" id="KW-1185">Reference proteome</keyword>
<evidence type="ECO:0000259" key="4">
    <source>
        <dbReference type="PROSITE" id="PS50405"/>
    </source>
</evidence>
<dbReference type="AlphaFoldDB" id="A0A8T0CFT3"/>
<name>A0A8T0CFT3_CORYI</name>